<name>A0AAD9D1P5_PAPLA</name>
<sequence>MDCRCTFVIQGPPRTCSRDDGGGGWVVGMWFWFYITQTRPCQALLYITLVCLTAIFKARFYNLLYPPSPDPLLPEPRLCLPPQRTYLFLLWPLENTDKRSNPDRYFRSQTRHSRIVLYRRSTGEPIMLATMSRFHRPGSRASEQSGLCRCRR</sequence>
<protein>
    <submittedName>
        <fullName evidence="1">Uncharacterized protein</fullName>
    </submittedName>
</protein>
<dbReference type="EMBL" id="JAODAN010000007">
    <property type="protein sequence ID" value="KAK1923211.1"/>
    <property type="molecule type" value="Genomic_DNA"/>
</dbReference>
<keyword evidence="2" id="KW-1185">Reference proteome</keyword>
<dbReference type="AlphaFoldDB" id="A0AAD9D1P5"/>
<gene>
    <name evidence="1" type="ORF">DB88DRAFT_340515</name>
</gene>
<organism evidence="1 2">
    <name type="scientific">Papiliotrema laurentii</name>
    <name type="common">Cryptococcus laurentii</name>
    <dbReference type="NCBI Taxonomy" id="5418"/>
    <lineage>
        <taxon>Eukaryota</taxon>
        <taxon>Fungi</taxon>
        <taxon>Dikarya</taxon>
        <taxon>Basidiomycota</taxon>
        <taxon>Agaricomycotina</taxon>
        <taxon>Tremellomycetes</taxon>
        <taxon>Tremellales</taxon>
        <taxon>Rhynchogastremaceae</taxon>
        <taxon>Papiliotrema</taxon>
    </lineage>
</organism>
<proteinExistence type="predicted"/>
<comment type="caution">
    <text evidence="1">The sequence shown here is derived from an EMBL/GenBank/DDBJ whole genome shotgun (WGS) entry which is preliminary data.</text>
</comment>
<evidence type="ECO:0000313" key="2">
    <source>
        <dbReference type="Proteomes" id="UP001182556"/>
    </source>
</evidence>
<accession>A0AAD9D1P5</accession>
<reference evidence="1" key="1">
    <citation type="submission" date="2023-02" db="EMBL/GenBank/DDBJ databases">
        <title>Identification and recombinant expression of a fungal hydrolase from Papiliotrema laurentii that hydrolyzes apple cutin and clears colloidal polyester polyurethane.</title>
        <authorList>
            <consortium name="DOE Joint Genome Institute"/>
            <person name="Roman V.A."/>
            <person name="Bojanowski C."/>
            <person name="Crable B.R."/>
            <person name="Wagner D.N."/>
            <person name="Hung C.S."/>
            <person name="Nadeau L.J."/>
            <person name="Schratz L."/>
            <person name="Haridas S."/>
            <person name="Pangilinan J."/>
            <person name="Lipzen A."/>
            <person name="Na H."/>
            <person name="Yan M."/>
            <person name="Ng V."/>
            <person name="Grigoriev I.V."/>
            <person name="Spatafora J.W."/>
            <person name="Barlow D."/>
            <person name="Biffinger J."/>
            <person name="Kelley-Loughnane N."/>
            <person name="Varaljay V.A."/>
            <person name="Crookes-Goodson W.J."/>
        </authorList>
    </citation>
    <scope>NUCLEOTIDE SEQUENCE</scope>
    <source>
        <strain evidence="1">5307AH</strain>
    </source>
</reference>
<dbReference type="Proteomes" id="UP001182556">
    <property type="component" value="Unassembled WGS sequence"/>
</dbReference>
<evidence type="ECO:0000313" key="1">
    <source>
        <dbReference type="EMBL" id="KAK1923211.1"/>
    </source>
</evidence>